<keyword evidence="3" id="KW-1185">Reference proteome</keyword>
<dbReference type="AlphaFoldDB" id="A0A8J5V5A8"/>
<evidence type="ECO:0000313" key="2">
    <source>
        <dbReference type="EMBL" id="KAG8047971.1"/>
    </source>
</evidence>
<proteinExistence type="predicted"/>
<protein>
    <submittedName>
        <fullName evidence="2">Uncharacterized protein</fullName>
    </submittedName>
</protein>
<reference evidence="2" key="2">
    <citation type="submission" date="2021-02" db="EMBL/GenBank/DDBJ databases">
        <authorList>
            <person name="Kimball J.A."/>
            <person name="Haas M.W."/>
            <person name="Macchietto M."/>
            <person name="Kono T."/>
            <person name="Duquette J."/>
            <person name="Shao M."/>
        </authorList>
    </citation>
    <scope>NUCLEOTIDE SEQUENCE</scope>
    <source>
        <tissue evidence="2">Fresh leaf tissue</tissue>
    </source>
</reference>
<gene>
    <name evidence="2" type="ORF">GUJ93_ZPchr0008g12690</name>
</gene>
<reference evidence="2" key="1">
    <citation type="journal article" date="2021" name="bioRxiv">
        <title>Whole Genome Assembly and Annotation of Northern Wild Rice, Zizania palustris L., Supports a Whole Genome Duplication in the Zizania Genus.</title>
        <authorList>
            <person name="Haas M."/>
            <person name="Kono T."/>
            <person name="Macchietto M."/>
            <person name="Millas R."/>
            <person name="McGilp L."/>
            <person name="Shao M."/>
            <person name="Duquette J."/>
            <person name="Hirsch C.N."/>
            <person name="Kimball J."/>
        </authorList>
    </citation>
    <scope>NUCLEOTIDE SEQUENCE</scope>
    <source>
        <tissue evidence="2">Fresh leaf tissue</tissue>
    </source>
</reference>
<comment type="caution">
    <text evidence="2">The sequence shown here is derived from an EMBL/GenBank/DDBJ whole genome shotgun (WGS) entry which is preliminary data.</text>
</comment>
<accession>A0A8J5V5A8</accession>
<name>A0A8J5V5A8_ZIZPA</name>
<evidence type="ECO:0000313" key="3">
    <source>
        <dbReference type="Proteomes" id="UP000729402"/>
    </source>
</evidence>
<sequence>MAISERLRDGRGLASVPVGDERLDPPWMGDGSIGPDDMSQELQNAFGIGRKVLVGVRGEVEMGEAVMAEDGVVDNGGGELVSGMGVTLGGHVGGTVDGMVLGLAVEDEIAPALGEMIGNVEDVKGGIW</sequence>
<feature type="compositionally biased region" description="Basic and acidic residues" evidence="1">
    <location>
        <begin position="1"/>
        <end position="11"/>
    </location>
</feature>
<dbReference type="EMBL" id="JAAALK010000290">
    <property type="protein sequence ID" value="KAG8047971.1"/>
    <property type="molecule type" value="Genomic_DNA"/>
</dbReference>
<evidence type="ECO:0000256" key="1">
    <source>
        <dbReference type="SAM" id="MobiDB-lite"/>
    </source>
</evidence>
<dbReference type="Proteomes" id="UP000729402">
    <property type="component" value="Unassembled WGS sequence"/>
</dbReference>
<feature type="region of interest" description="Disordered" evidence="1">
    <location>
        <begin position="1"/>
        <end position="23"/>
    </location>
</feature>
<organism evidence="2 3">
    <name type="scientific">Zizania palustris</name>
    <name type="common">Northern wild rice</name>
    <dbReference type="NCBI Taxonomy" id="103762"/>
    <lineage>
        <taxon>Eukaryota</taxon>
        <taxon>Viridiplantae</taxon>
        <taxon>Streptophyta</taxon>
        <taxon>Embryophyta</taxon>
        <taxon>Tracheophyta</taxon>
        <taxon>Spermatophyta</taxon>
        <taxon>Magnoliopsida</taxon>
        <taxon>Liliopsida</taxon>
        <taxon>Poales</taxon>
        <taxon>Poaceae</taxon>
        <taxon>BOP clade</taxon>
        <taxon>Oryzoideae</taxon>
        <taxon>Oryzeae</taxon>
        <taxon>Zizaniinae</taxon>
        <taxon>Zizania</taxon>
    </lineage>
</organism>